<sequence>MDMDRQLSEMIGAIYDCVASEASWPTALSLINRQVNGFLTTIAVFDTRTRSASLAQIACDDPDAIRTLMQHAKDVPFFHLLHRMEIDEPDTLERMFQLYGADGEAVWKNGDLYRNFHTRYGVQNSIDMAILKRPFRVGTINISVRYQPSDPRIFNTVGLLGPHIRRAVTIHDMLEMERAESAILRDVIHALEHAVFIVADDMAILFANEAAEARLREQKVVRAIAGKLSCIHDYAGNALTNAVTLGARDEIRIGAAGIDVPLGSSERPAVAHVLPLKRRNGSGGYESRAAAAIFVAAAGTVIQSAVEAVAALFALTPAERRVVGYVSEGLSRAEIAAAQGVADGTVKSQLGAIYDKTRTVDQRSLQQLVRDLSPPVRRPDER</sequence>
<proteinExistence type="predicted"/>
<dbReference type="SMART" id="SM00421">
    <property type="entry name" value="HTH_LUXR"/>
    <property type="match status" value="1"/>
</dbReference>
<dbReference type="InterPro" id="IPR000792">
    <property type="entry name" value="Tscrpt_reg_LuxR_C"/>
</dbReference>
<gene>
    <name evidence="2" type="ORF">FHW37_1174</name>
</gene>
<dbReference type="GO" id="GO:0003677">
    <property type="term" value="F:DNA binding"/>
    <property type="evidence" value="ECO:0007669"/>
    <property type="project" value="InterPro"/>
</dbReference>
<name>A0A561Q0M6_9HYPH</name>
<accession>A0A561Q0M6</accession>
<evidence type="ECO:0000313" key="2">
    <source>
        <dbReference type="EMBL" id="TWF43916.1"/>
    </source>
</evidence>
<organism evidence="2 3">
    <name type="scientific">Neorhizobium alkalisoli</name>
    <dbReference type="NCBI Taxonomy" id="528178"/>
    <lineage>
        <taxon>Bacteria</taxon>
        <taxon>Pseudomonadati</taxon>
        <taxon>Pseudomonadota</taxon>
        <taxon>Alphaproteobacteria</taxon>
        <taxon>Hyphomicrobiales</taxon>
        <taxon>Rhizobiaceae</taxon>
        <taxon>Rhizobium/Agrobacterium group</taxon>
        <taxon>Neorhizobium</taxon>
    </lineage>
</organism>
<evidence type="ECO:0000259" key="1">
    <source>
        <dbReference type="SMART" id="SM00421"/>
    </source>
</evidence>
<dbReference type="SUPFAM" id="SSF46894">
    <property type="entry name" value="C-terminal effector domain of the bipartite response regulators"/>
    <property type="match status" value="1"/>
</dbReference>
<feature type="domain" description="HTH luxR-type" evidence="1">
    <location>
        <begin position="312"/>
        <end position="372"/>
    </location>
</feature>
<dbReference type="InterPro" id="IPR016032">
    <property type="entry name" value="Sig_transdc_resp-reg_C-effctor"/>
</dbReference>
<dbReference type="AlphaFoldDB" id="A0A561Q0M6"/>
<dbReference type="GO" id="GO:0006355">
    <property type="term" value="P:regulation of DNA-templated transcription"/>
    <property type="evidence" value="ECO:0007669"/>
    <property type="project" value="InterPro"/>
</dbReference>
<keyword evidence="3" id="KW-1185">Reference proteome</keyword>
<dbReference type="PRINTS" id="PR00038">
    <property type="entry name" value="HTHLUXR"/>
</dbReference>
<reference evidence="2 3" key="1">
    <citation type="submission" date="2019-06" db="EMBL/GenBank/DDBJ databases">
        <title>Sorghum-associated microbial communities from plants grown in Nebraska, USA.</title>
        <authorList>
            <person name="Schachtman D."/>
        </authorList>
    </citation>
    <scope>NUCLEOTIDE SEQUENCE [LARGE SCALE GENOMIC DNA]</scope>
    <source>
        <strain evidence="2 3">1225</strain>
    </source>
</reference>
<dbReference type="EMBL" id="VIWP01000017">
    <property type="protein sequence ID" value="TWF43916.1"/>
    <property type="molecule type" value="Genomic_DNA"/>
</dbReference>
<dbReference type="InterPro" id="IPR036388">
    <property type="entry name" value="WH-like_DNA-bd_sf"/>
</dbReference>
<dbReference type="Proteomes" id="UP000320653">
    <property type="component" value="Unassembled WGS sequence"/>
</dbReference>
<protein>
    <submittedName>
        <fullName evidence="2">LuxR family transcriptional regulator</fullName>
    </submittedName>
</protein>
<comment type="caution">
    <text evidence="2">The sequence shown here is derived from an EMBL/GenBank/DDBJ whole genome shotgun (WGS) entry which is preliminary data.</text>
</comment>
<dbReference type="Gene3D" id="1.10.10.10">
    <property type="entry name" value="Winged helix-like DNA-binding domain superfamily/Winged helix DNA-binding domain"/>
    <property type="match status" value="1"/>
</dbReference>
<evidence type="ECO:0000313" key="3">
    <source>
        <dbReference type="Proteomes" id="UP000320653"/>
    </source>
</evidence>